<dbReference type="InterPro" id="IPR000232">
    <property type="entry name" value="HSF_DNA-bd"/>
</dbReference>
<evidence type="ECO:0000313" key="7">
    <source>
        <dbReference type="Proteomes" id="UP000549394"/>
    </source>
</evidence>
<evidence type="ECO:0000256" key="3">
    <source>
        <dbReference type="ARBA" id="ARBA00023125"/>
    </source>
</evidence>
<evidence type="ECO:0000256" key="1">
    <source>
        <dbReference type="ARBA" id="ARBA00006403"/>
    </source>
</evidence>
<keyword evidence="7" id="KW-1185">Reference proteome</keyword>
<dbReference type="GO" id="GO:0003700">
    <property type="term" value="F:DNA-binding transcription factor activity"/>
    <property type="evidence" value="ECO:0007669"/>
    <property type="project" value="InterPro"/>
</dbReference>
<evidence type="ECO:0000256" key="2">
    <source>
        <dbReference type="ARBA" id="ARBA00006781"/>
    </source>
</evidence>
<protein>
    <submittedName>
        <fullName evidence="6">DgyrCDS228</fullName>
    </submittedName>
</protein>
<dbReference type="PANTHER" id="PTHR13261:SF0">
    <property type="entry name" value="BRCA2 AND CDKN1A-INTERACTING PROTEIN"/>
    <property type="match status" value="1"/>
</dbReference>
<dbReference type="GO" id="GO:0005634">
    <property type="term" value="C:nucleus"/>
    <property type="evidence" value="ECO:0007669"/>
    <property type="project" value="TreeGrafter"/>
</dbReference>
<dbReference type="PANTHER" id="PTHR13261">
    <property type="entry name" value="BRCA2 AND CDKN1A INTERACTING PROTEIN"/>
    <property type="match status" value="1"/>
</dbReference>
<keyword evidence="3" id="KW-0238">DNA-binding</keyword>
<evidence type="ECO:0000256" key="4">
    <source>
        <dbReference type="SAM" id="MobiDB-lite"/>
    </source>
</evidence>
<feature type="region of interest" description="Disordered" evidence="4">
    <location>
        <begin position="1"/>
        <end position="42"/>
    </location>
</feature>
<dbReference type="Pfam" id="PF13862">
    <property type="entry name" value="BCCIP"/>
    <property type="match status" value="1"/>
</dbReference>
<comment type="similarity">
    <text evidence="2">Belongs to the BCP1 family.</text>
</comment>
<sequence length="597" mass="68210">MSAYGKKKRADDNSQNEVNEEHFDEDMSSDDDDGGNSSDDQFVGTEINVDFEGRNIEDSDFSGIRKLLQQLFLKSSINLTELSDLIISQNYVGSVLKQVTDDGDDDEEEDELMDTTQSDNDVYGVLSVVNLKAKESLQCIKQLRGILELEKHDFTKSIIDEEIAFIINERFVNIPVAIAPPLFASLKKEIEKGAKKKMRYNFSYYCLISKVLKNKKAPFDEFFLNDEEEVFSKNASFSFTWSVEGQSDSAAGGQWTDEDDEYEPLRRAIFLDRKSFDTVLDEINKQFSMVFDSEFRLGNNSAAMSGSNSDINLLNEALADPMLQKKKRSSFLIHLYSVLQKSNELLKEERAFEWDDDSDGFFIYERQFTELVKQGNFTRLVPSGNLTNLKRRLNSFGFHVVYKSVTDRSSCRKEGRVRYVNSRFTRNNVTEALEFCKEIAKGQTKRKATRSRSPILQPVKSAKKEKEPTAKPVEIENFTEESNNSLYQASFMQIYNTYLSLMLANPDLVDVLASHFLGDSYKEKLMPKSPEVVNTFTEQNLYQEYEDILKSMKTIFPDLSISQEILEKGLESEMGGTEPVKTDSSHQSVFPNMTPPL</sequence>
<dbReference type="EMBL" id="CAJFCJ010000001">
    <property type="protein sequence ID" value="CAD5110862.1"/>
    <property type="molecule type" value="Genomic_DNA"/>
</dbReference>
<organism evidence="6 7">
    <name type="scientific">Dimorphilus gyrociliatus</name>
    <dbReference type="NCBI Taxonomy" id="2664684"/>
    <lineage>
        <taxon>Eukaryota</taxon>
        <taxon>Metazoa</taxon>
        <taxon>Spiralia</taxon>
        <taxon>Lophotrochozoa</taxon>
        <taxon>Annelida</taxon>
        <taxon>Polychaeta</taxon>
        <taxon>Polychaeta incertae sedis</taxon>
        <taxon>Dinophilidae</taxon>
        <taxon>Dimorphilus</taxon>
    </lineage>
</organism>
<dbReference type="GO" id="GO:0043565">
    <property type="term" value="F:sequence-specific DNA binding"/>
    <property type="evidence" value="ECO:0007669"/>
    <property type="project" value="InterPro"/>
</dbReference>
<feature type="compositionally biased region" description="Acidic residues" evidence="4">
    <location>
        <begin position="22"/>
        <end position="34"/>
    </location>
</feature>
<evidence type="ECO:0000259" key="5">
    <source>
        <dbReference type="Pfam" id="PF00447"/>
    </source>
</evidence>
<dbReference type="Gene3D" id="1.10.10.10">
    <property type="entry name" value="Winged helix-like DNA-binding domain superfamily/Winged helix DNA-binding domain"/>
    <property type="match status" value="1"/>
</dbReference>
<dbReference type="OrthoDB" id="27543at2759"/>
<dbReference type="Pfam" id="PF00447">
    <property type="entry name" value="HSF_DNA-bind"/>
    <property type="match status" value="1"/>
</dbReference>
<feature type="region of interest" description="Disordered" evidence="4">
    <location>
        <begin position="573"/>
        <end position="597"/>
    </location>
</feature>
<name>A0A7I8V442_9ANNE</name>
<dbReference type="AlphaFoldDB" id="A0A7I8V442"/>
<evidence type="ECO:0000313" key="6">
    <source>
        <dbReference type="EMBL" id="CAD5110862.1"/>
    </source>
</evidence>
<accession>A0A7I8V442</accession>
<reference evidence="6 7" key="1">
    <citation type="submission" date="2020-08" db="EMBL/GenBank/DDBJ databases">
        <authorList>
            <person name="Hejnol A."/>
        </authorList>
    </citation>
    <scope>NUCLEOTIDE SEQUENCE [LARGE SCALE GENOMIC DNA]</scope>
</reference>
<dbReference type="InterPro" id="IPR036388">
    <property type="entry name" value="WH-like_DNA-bd_sf"/>
</dbReference>
<feature type="domain" description="HSF-type DNA-binding" evidence="5">
    <location>
        <begin position="331"/>
        <end position="429"/>
    </location>
</feature>
<comment type="similarity">
    <text evidence="1">Belongs to the HSF family.</text>
</comment>
<dbReference type="Proteomes" id="UP000549394">
    <property type="component" value="Unassembled WGS sequence"/>
</dbReference>
<proteinExistence type="inferred from homology"/>
<gene>
    <name evidence="6" type="ORF">DGYR_LOCUS220</name>
</gene>
<dbReference type="InterPro" id="IPR025602">
    <property type="entry name" value="BCP1_family"/>
</dbReference>
<comment type="caution">
    <text evidence="6">The sequence shown here is derived from an EMBL/GenBank/DDBJ whole genome shotgun (WGS) entry which is preliminary data.</text>
</comment>